<accession>A0A0F8Y4I3</accession>
<dbReference type="EMBL" id="LAZR01068739">
    <property type="protein sequence ID" value="KKK49079.1"/>
    <property type="molecule type" value="Genomic_DNA"/>
</dbReference>
<dbReference type="AlphaFoldDB" id="A0A0F8Y4I3"/>
<proteinExistence type="predicted"/>
<organism evidence="1">
    <name type="scientific">marine sediment metagenome</name>
    <dbReference type="NCBI Taxonomy" id="412755"/>
    <lineage>
        <taxon>unclassified sequences</taxon>
        <taxon>metagenomes</taxon>
        <taxon>ecological metagenomes</taxon>
    </lineage>
</organism>
<name>A0A0F8Y4I3_9ZZZZ</name>
<sequence length="126" mass="14329">MSYYTKCIDCREEFTQEECLKANCCPACKSVGIPLVQADDIQIKVNWHELRVLTMWAEFWAQHQSSNNPESIGMKQTVKSIATAMQDQFPSRSSLTMAGELADVKVHFPDMEVTGPIQPEPRKKIH</sequence>
<protein>
    <submittedName>
        <fullName evidence="1">Uncharacterized protein</fullName>
    </submittedName>
</protein>
<comment type="caution">
    <text evidence="1">The sequence shown here is derived from an EMBL/GenBank/DDBJ whole genome shotgun (WGS) entry which is preliminary data.</text>
</comment>
<gene>
    <name evidence="1" type="ORF">LCGC14_3138670</name>
</gene>
<reference evidence="1" key="1">
    <citation type="journal article" date="2015" name="Nature">
        <title>Complex archaea that bridge the gap between prokaryotes and eukaryotes.</title>
        <authorList>
            <person name="Spang A."/>
            <person name="Saw J.H."/>
            <person name="Jorgensen S.L."/>
            <person name="Zaremba-Niedzwiedzka K."/>
            <person name="Martijn J."/>
            <person name="Lind A.E."/>
            <person name="van Eijk R."/>
            <person name="Schleper C."/>
            <person name="Guy L."/>
            <person name="Ettema T.J."/>
        </authorList>
    </citation>
    <scope>NUCLEOTIDE SEQUENCE</scope>
</reference>
<evidence type="ECO:0000313" key="1">
    <source>
        <dbReference type="EMBL" id="KKK49079.1"/>
    </source>
</evidence>